<organism evidence="6 7">
    <name type="scientific">Deinococcus maricopensis (strain DSM 21211 / LMG 22137 / NRRL B-23946 / LB-34)</name>
    <dbReference type="NCBI Taxonomy" id="709986"/>
    <lineage>
        <taxon>Bacteria</taxon>
        <taxon>Thermotogati</taxon>
        <taxon>Deinococcota</taxon>
        <taxon>Deinococci</taxon>
        <taxon>Deinococcales</taxon>
        <taxon>Deinococcaceae</taxon>
        <taxon>Deinococcus</taxon>
    </lineage>
</organism>
<dbReference type="RefSeq" id="WP_013555397.1">
    <property type="nucleotide sequence ID" value="NC_014958.1"/>
</dbReference>
<sequence length="192" mass="21255">MSAKGETLELILDTAQRLVQERGYNAFSYADISRPLGIRNASIHYYFPNKADLGAALVQRYRQRLERALDDLPATSAPATTLLHRYLSAYRDVVHPDGRICLCVALAGEFLTLPDGMQTEVRAFFDLNRAWLTRVLDAGQQTGELHFTGTPDDLALAFLSTLDGAMLLARALGDPAQFEKAAQRFLNALQPT</sequence>
<dbReference type="STRING" id="709986.Deima_0229"/>
<dbReference type="Pfam" id="PF16925">
    <property type="entry name" value="TetR_C_13"/>
    <property type="match status" value="1"/>
</dbReference>
<keyword evidence="2 4" id="KW-0238">DNA-binding</keyword>
<dbReference type="OrthoDB" id="9809772at2"/>
<dbReference type="PROSITE" id="PS50977">
    <property type="entry name" value="HTH_TETR_2"/>
    <property type="match status" value="1"/>
</dbReference>
<evidence type="ECO:0000259" key="5">
    <source>
        <dbReference type="PROSITE" id="PS50977"/>
    </source>
</evidence>
<feature type="domain" description="HTH tetR-type" evidence="5">
    <location>
        <begin position="5"/>
        <end position="65"/>
    </location>
</feature>
<dbReference type="Gene3D" id="1.10.357.10">
    <property type="entry name" value="Tetracycline Repressor, domain 2"/>
    <property type="match status" value="1"/>
</dbReference>
<accession>E8U455</accession>
<dbReference type="InterPro" id="IPR036271">
    <property type="entry name" value="Tet_transcr_reg_TetR-rel_C_sf"/>
</dbReference>
<evidence type="ECO:0000313" key="7">
    <source>
        <dbReference type="Proteomes" id="UP000008635"/>
    </source>
</evidence>
<protein>
    <submittedName>
        <fullName evidence="6">Regulatory protein TetR</fullName>
    </submittedName>
</protein>
<dbReference type="Proteomes" id="UP000008635">
    <property type="component" value="Chromosome"/>
</dbReference>
<dbReference type="SUPFAM" id="SSF48498">
    <property type="entry name" value="Tetracyclin repressor-like, C-terminal domain"/>
    <property type="match status" value="1"/>
</dbReference>
<reference evidence="6 7" key="1">
    <citation type="journal article" date="2011" name="Stand. Genomic Sci.">
        <title>Complete genome sequence of Deinococcus maricopensis type strain (LB-34).</title>
        <authorList>
            <person name="Pukall R."/>
            <person name="Zeytun A."/>
            <person name="Lucas S."/>
            <person name="Lapidus A."/>
            <person name="Hammon N."/>
            <person name="Deshpande S."/>
            <person name="Nolan M."/>
            <person name="Cheng J.F."/>
            <person name="Pitluck S."/>
            <person name="Liolios K."/>
            <person name="Pagani I."/>
            <person name="Mikhailova N."/>
            <person name="Ivanova N."/>
            <person name="Mavromatis K."/>
            <person name="Pati A."/>
            <person name="Tapia R."/>
            <person name="Han C."/>
            <person name="Goodwin L."/>
            <person name="Chen A."/>
            <person name="Palaniappan K."/>
            <person name="Land M."/>
            <person name="Hauser L."/>
            <person name="Chang Y.J."/>
            <person name="Jeffries C.D."/>
            <person name="Brambilla E.M."/>
            <person name="Rohde M."/>
            <person name="Goker M."/>
            <person name="Detter J.C."/>
            <person name="Woyke T."/>
            <person name="Bristow J."/>
            <person name="Eisen J.A."/>
            <person name="Markowitz V."/>
            <person name="Hugenholtz P."/>
            <person name="Kyrpides N.C."/>
            <person name="Klenk H.P."/>
        </authorList>
    </citation>
    <scope>NUCLEOTIDE SEQUENCE [LARGE SCALE GENOMIC DNA]</scope>
    <source>
        <strain evidence="7">DSM 21211 / LMG 22137 / NRRL B-23946 / LB-34</strain>
    </source>
</reference>
<name>E8U455_DEIML</name>
<dbReference type="InterPro" id="IPR011075">
    <property type="entry name" value="TetR_C"/>
</dbReference>
<dbReference type="InterPro" id="IPR001647">
    <property type="entry name" value="HTH_TetR"/>
</dbReference>
<feature type="DNA-binding region" description="H-T-H motif" evidence="4">
    <location>
        <begin position="28"/>
        <end position="47"/>
    </location>
</feature>
<evidence type="ECO:0000256" key="3">
    <source>
        <dbReference type="ARBA" id="ARBA00023163"/>
    </source>
</evidence>
<dbReference type="InterPro" id="IPR009057">
    <property type="entry name" value="Homeodomain-like_sf"/>
</dbReference>
<keyword evidence="7" id="KW-1185">Reference proteome</keyword>
<dbReference type="AlphaFoldDB" id="E8U455"/>
<dbReference type="PANTHER" id="PTHR47506">
    <property type="entry name" value="TRANSCRIPTIONAL REGULATORY PROTEIN"/>
    <property type="match status" value="1"/>
</dbReference>
<evidence type="ECO:0000256" key="4">
    <source>
        <dbReference type="PROSITE-ProRule" id="PRU00335"/>
    </source>
</evidence>
<dbReference type="PANTHER" id="PTHR47506:SF1">
    <property type="entry name" value="HTH-TYPE TRANSCRIPTIONAL REGULATOR YJDC"/>
    <property type="match status" value="1"/>
</dbReference>
<keyword evidence="3" id="KW-0804">Transcription</keyword>
<reference evidence="7" key="2">
    <citation type="submission" date="2011-01" db="EMBL/GenBank/DDBJ databases">
        <title>The complete genome of Deinococcus maricopensis DSM 21211.</title>
        <authorList>
            <consortium name="US DOE Joint Genome Institute (JGI-PGF)"/>
            <person name="Lucas S."/>
            <person name="Copeland A."/>
            <person name="Lapidus A."/>
            <person name="Goodwin L."/>
            <person name="Pitluck S."/>
            <person name="Kyrpides N."/>
            <person name="Mavromatis K."/>
            <person name="Pagani I."/>
            <person name="Ivanova N."/>
            <person name="Ovchinnikova G."/>
            <person name="Zeytun A."/>
            <person name="Detter J.C."/>
            <person name="Han C."/>
            <person name="Land M."/>
            <person name="Hauser L."/>
            <person name="Markowitz V."/>
            <person name="Cheng J.-F."/>
            <person name="Hugenholtz P."/>
            <person name="Woyke T."/>
            <person name="Wu D."/>
            <person name="Pukall R."/>
            <person name="Gehrich-Schroeter G."/>
            <person name="Brambilla E."/>
            <person name="Klenk H.-P."/>
            <person name="Eisen J.A."/>
        </authorList>
    </citation>
    <scope>NUCLEOTIDE SEQUENCE [LARGE SCALE GENOMIC DNA]</scope>
    <source>
        <strain evidence="7">DSM 21211 / LMG 22137 / NRRL B-23946 / LB-34</strain>
    </source>
</reference>
<evidence type="ECO:0000313" key="6">
    <source>
        <dbReference type="EMBL" id="ADV65892.1"/>
    </source>
</evidence>
<evidence type="ECO:0000256" key="2">
    <source>
        <dbReference type="ARBA" id="ARBA00023125"/>
    </source>
</evidence>
<evidence type="ECO:0000256" key="1">
    <source>
        <dbReference type="ARBA" id="ARBA00023015"/>
    </source>
</evidence>
<dbReference type="KEGG" id="dmr:Deima_0229"/>
<dbReference type="eggNOG" id="COG1309">
    <property type="taxonomic scope" value="Bacteria"/>
</dbReference>
<dbReference type="GO" id="GO:0003677">
    <property type="term" value="F:DNA binding"/>
    <property type="evidence" value="ECO:0007669"/>
    <property type="project" value="UniProtKB-UniRule"/>
</dbReference>
<dbReference type="SUPFAM" id="SSF46689">
    <property type="entry name" value="Homeodomain-like"/>
    <property type="match status" value="1"/>
</dbReference>
<dbReference type="PRINTS" id="PR00455">
    <property type="entry name" value="HTHTETR"/>
</dbReference>
<proteinExistence type="predicted"/>
<dbReference type="Pfam" id="PF00440">
    <property type="entry name" value="TetR_N"/>
    <property type="match status" value="1"/>
</dbReference>
<dbReference type="EMBL" id="CP002454">
    <property type="protein sequence ID" value="ADV65892.1"/>
    <property type="molecule type" value="Genomic_DNA"/>
</dbReference>
<gene>
    <name evidence="6" type="ordered locus">Deima_0229</name>
</gene>
<keyword evidence="1" id="KW-0805">Transcription regulation</keyword>
<dbReference type="HOGENOM" id="CLU_069356_28_4_0"/>